<feature type="domain" description="RNA polymerase sigma-70 region 4" evidence="6">
    <location>
        <begin position="113"/>
        <end position="160"/>
    </location>
</feature>
<dbReference type="RefSeq" id="WP_066398666.1">
    <property type="nucleotide sequence ID" value="NZ_CP015378.1"/>
</dbReference>
<evidence type="ECO:0000313" key="8">
    <source>
        <dbReference type="Proteomes" id="UP000076623"/>
    </source>
</evidence>
<evidence type="ECO:0000256" key="1">
    <source>
        <dbReference type="ARBA" id="ARBA00023015"/>
    </source>
</evidence>
<dbReference type="AlphaFoldDB" id="A0A160IRJ1"/>
<dbReference type="PANTHER" id="PTHR30385">
    <property type="entry name" value="SIGMA FACTOR F FLAGELLAR"/>
    <property type="match status" value="1"/>
</dbReference>
<keyword evidence="1" id="KW-0805">Transcription regulation</keyword>
<dbReference type="GO" id="GO:0003677">
    <property type="term" value="F:DNA binding"/>
    <property type="evidence" value="ECO:0007669"/>
    <property type="project" value="UniProtKB-KW"/>
</dbReference>
<dbReference type="InterPro" id="IPR007627">
    <property type="entry name" value="RNA_pol_sigma70_r2"/>
</dbReference>
<dbReference type="InterPro" id="IPR007630">
    <property type="entry name" value="RNA_pol_sigma70_r4"/>
</dbReference>
<dbReference type="InterPro" id="IPR013325">
    <property type="entry name" value="RNA_pol_sigma_r2"/>
</dbReference>
<protein>
    <recommendedName>
        <fullName evidence="9">Sigma-70 family RNA polymerase sigma factor</fullName>
    </recommendedName>
</protein>
<dbReference type="KEGG" id="fpn:ABE65_019465"/>
<dbReference type="Pfam" id="PF04545">
    <property type="entry name" value="Sigma70_r4"/>
    <property type="match status" value="1"/>
</dbReference>
<accession>A0A160IRJ1</accession>
<dbReference type="InterPro" id="IPR013324">
    <property type="entry name" value="RNA_pol_sigma_r3/r4-like"/>
</dbReference>
<dbReference type="Pfam" id="PF04542">
    <property type="entry name" value="Sigma70_r2"/>
    <property type="match status" value="1"/>
</dbReference>
<dbReference type="SUPFAM" id="SSF88946">
    <property type="entry name" value="Sigma2 domain of RNA polymerase sigma factors"/>
    <property type="match status" value="1"/>
</dbReference>
<evidence type="ECO:0008006" key="9">
    <source>
        <dbReference type="Google" id="ProtNLM"/>
    </source>
</evidence>
<dbReference type="Proteomes" id="UP000076623">
    <property type="component" value="Chromosome"/>
</dbReference>
<evidence type="ECO:0000313" key="7">
    <source>
        <dbReference type="EMBL" id="ANC78860.1"/>
    </source>
</evidence>
<reference evidence="7 8" key="1">
    <citation type="submission" date="2016-04" db="EMBL/GenBank/DDBJ databases">
        <title>Complete genome sequence of Fictibacillus phosphorivorans G25-29, a strain toxic to nematodes.</title>
        <authorList>
            <person name="Zheng Z."/>
        </authorList>
    </citation>
    <scope>NUCLEOTIDE SEQUENCE [LARGE SCALE GENOMIC DNA]</scope>
    <source>
        <strain evidence="7 8">G25-29</strain>
    </source>
</reference>
<proteinExistence type="predicted"/>
<feature type="domain" description="RNA polymerase sigma-70 region 2" evidence="5">
    <location>
        <begin position="11"/>
        <end position="74"/>
    </location>
</feature>
<evidence type="ECO:0000256" key="3">
    <source>
        <dbReference type="ARBA" id="ARBA00023125"/>
    </source>
</evidence>
<organism evidence="7 8">
    <name type="scientific">Fictibacillus phosphorivorans</name>
    <dbReference type="NCBI Taxonomy" id="1221500"/>
    <lineage>
        <taxon>Bacteria</taxon>
        <taxon>Bacillati</taxon>
        <taxon>Bacillota</taxon>
        <taxon>Bacilli</taxon>
        <taxon>Bacillales</taxon>
        <taxon>Fictibacillaceae</taxon>
        <taxon>Fictibacillus</taxon>
    </lineage>
</organism>
<name>A0A160IRJ1_9BACL</name>
<dbReference type="EMBL" id="CP015378">
    <property type="protein sequence ID" value="ANC78860.1"/>
    <property type="molecule type" value="Genomic_DNA"/>
</dbReference>
<dbReference type="Gene3D" id="1.10.1740.10">
    <property type="match status" value="1"/>
</dbReference>
<evidence type="ECO:0000256" key="2">
    <source>
        <dbReference type="ARBA" id="ARBA00023082"/>
    </source>
</evidence>
<dbReference type="GO" id="GO:0006352">
    <property type="term" value="P:DNA-templated transcription initiation"/>
    <property type="evidence" value="ECO:0007669"/>
    <property type="project" value="InterPro"/>
</dbReference>
<sequence length="166" mass="19812">MKNTPFEEVVAMFEPLIKSQIKRYHLTNHFDQYYQAGLLGLWKAYEAYNPEKGQFSSFAFIHVRGRILQELRNELKRQEIEVMHDPHESLTFQHLSHQDHIPYLEDETLNLYLMHLTENQQRWVVHRVFHMQSEAEIAKTFGVTLYAVKSWRKAAIKKLRTVLDAN</sequence>
<dbReference type="SUPFAM" id="SSF88659">
    <property type="entry name" value="Sigma3 and sigma4 domains of RNA polymerase sigma factors"/>
    <property type="match status" value="1"/>
</dbReference>
<dbReference type="NCBIfam" id="NF005248">
    <property type="entry name" value="PRK06759.1"/>
    <property type="match status" value="1"/>
</dbReference>
<dbReference type="GO" id="GO:0016987">
    <property type="term" value="F:sigma factor activity"/>
    <property type="evidence" value="ECO:0007669"/>
    <property type="project" value="UniProtKB-KW"/>
</dbReference>
<keyword evidence="2" id="KW-0731">Sigma factor</keyword>
<keyword evidence="8" id="KW-1185">Reference proteome</keyword>
<dbReference type="InterPro" id="IPR014284">
    <property type="entry name" value="RNA_pol_sigma-70_dom"/>
</dbReference>
<evidence type="ECO:0000259" key="6">
    <source>
        <dbReference type="Pfam" id="PF04545"/>
    </source>
</evidence>
<dbReference type="NCBIfam" id="TIGR02937">
    <property type="entry name" value="sigma70-ECF"/>
    <property type="match status" value="1"/>
</dbReference>
<dbReference type="Gene3D" id="1.10.10.10">
    <property type="entry name" value="Winged helix-like DNA-binding domain superfamily/Winged helix DNA-binding domain"/>
    <property type="match status" value="1"/>
</dbReference>
<gene>
    <name evidence="7" type="ORF">ABE65_019465</name>
</gene>
<evidence type="ECO:0000259" key="5">
    <source>
        <dbReference type="Pfam" id="PF04542"/>
    </source>
</evidence>
<keyword evidence="4" id="KW-0804">Transcription</keyword>
<keyword evidence="3" id="KW-0238">DNA-binding</keyword>
<dbReference type="InterPro" id="IPR036388">
    <property type="entry name" value="WH-like_DNA-bd_sf"/>
</dbReference>
<evidence type="ECO:0000256" key="4">
    <source>
        <dbReference type="ARBA" id="ARBA00023163"/>
    </source>
</evidence>
<dbReference type="STRING" id="1221500.ABE65_019465"/>